<keyword evidence="2" id="KW-1185">Reference proteome</keyword>
<protein>
    <submittedName>
        <fullName evidence="1">Uncharacterized protein</fullName>
    </submittedName>
</protein>
<sequence>MDLGIDFRDLLTAFSPSLDLFAVCSGDGRIKVWDTLKDQIVTEFSDLMEDESMEMYIKPERGHLSVDYTCMKWFSVNSKKKRKLGSSLLILGTGSGDVIALDVSSGLLKWRVTDCHPGGVASVSFSSQASCVYTAGVDGMVCNLDFLTGNLLGKFRGSTKGLSAISVSSDGKWLAAASAQLKIFDCSDQKKKQKFPGHPVAVRCMVFTDDNEYVLSSAAGERYIAVWKVDGKKKQSAICTLSMEHPAIFIDSKCMNKEEEGSKGFCILAVSEVGDCYIWFGKNVDELRCAIPSKASISSQESSLKKHRGVDAVFAAKMQDVVSYESAHIILAHGLPVKPLLQKISVNSGEHITLSGTTDGILMPQGQLVSKSKGRADAANKVTALDRATADTALLPVSKVMNFNKKMIYNESGIDPDEVMNDIVKGRSAVPTDRRGNDAEVGAATVCMEDQLKSLGFLRARGHFLSKSAVVPKFDGVDLEANLTRRKMRAAVLSMGPDDAYRLLEHLIALWESRSANASVVLPWINRILIIYGQHVVSREESQSMLCSLKKMTKAREAALQPLLQLVGRLQLITAQIDKATQGETKPPHHQYQVEESETDDEENDVLNENMDYESQLSTDNEE</sequence>
<gene>
    <name evidence="1" type="ORF">MLD38_020557</name>
</gene>
<organism evidence="1 2">
    <name type="scientific">Melastoma candidum</name>
    <dbReference type="NCBI Taxonomy" id="119954"/>
    <lineage>
        <taxon>Eukaryota</taxon>
        <taxon>Viridiplantae</taxon>
        <taxon>Streptophyta</taxon>
        <taxon>Embryophyta</taxon>
        <taxon>Tracheophyta</taxon>
        <taxon>Spermatophyta</taxon>
        <taxon>Magnoliopsida</taxon>
        <taxon>eudicotyledons</taxon>
        <taxon>Gunneridae</taxon>
        <taxon>Pentapetalae</taxon>
        <taxon>rosids</taxon>
        <taxon>malvids</taxon>
        <taxon>Myrtales</taxon>
        <taxon>Melastomataceae</taxon>
        <taxon>Melastomatoideae</taxon>
        <taxon>Melastomateae</taxon>
        <taxon>Melastoma</taxon>
    </lineage>
</organism>
<dbReference type="Proteomes" id="UP001057402">
    <property type="component" value="Chromosome 6"/>
</dbReference>
<reference evidence="2" key="1">
    <citation type="journal article" date="2023" name="Front. Plant Sci.">
        <title>Chromosomal-level genome assembly of Melastoma candidum provides insights into trichome evolution.</title>
        <authorList>
            <person name="Zhong Y."/>
            <person name="Wu W."/>
            <person name="Sun C."/>
            <person name="Zou P."/>
            <person name="Liu Y."/>
            <person name="Dai S."/>
            <person name="Zhou R."/>
        </authorList>
    </citation>
    <scope>NUCLEOTIDE SEQUENCE [LARGE SCALE GENOMIC DNA]</scope>
</reference>
<accession>A0ACB9QCV2</accession>
<comment type="caution">
    <text evidence="1">The sequence shown here is derived from an EMBL/GenBank/DDBJ whole genome shotgun (WGS) entry which is preliminary data.</text>
</comment>
<evidence type="ECO:0000313" key="2">
    <source>
        <dbReference type="Proteomes" id="UP001057402"/>
    </source>
</evidence>
<evidence type="ECO:0000313" key="1">
    <source>
        <dbReference type="EMBL" id="KAI4364468.1"/>
    </source>
</evidence>
<name>A0ACB9QCV2_9MYRT</name>
<dbReference type="EMBL" id="CM042885">
    <property type="protein sequence ID" value="KAI4364468.1"/>
    <property type="molecule type" value="Genomic_DNA"/>
</dbReference>
<proteinExistence type="predicted"/>